<protein>
    <recommendedName>
        <fullName evidence="1">Flagellin N-terminal domain-containing protein</fullName>
    </recommendedName>
</protein>
<keyword evidence="3" id="KW-1185">Reference proteome</keyword>
<dbReference type="eggNOG" id="COG1344">
    <property type="taxonomic scope" value="Bacteria"/>
</dbReference>
<dbReference type="InterPro" id="IPR013384">
    <property type="entry name" value="Flagell_FlgL"/>
</dbReference>
<accession>W0DIF8</accession>
<evidence type="ECO:0000259" key="1">
    <source>
        <dbReference type="Pfam" id="PF00669"/>
    </source>
</evidence>
<dbReference type="InterPro" id="IPR001492">
    <property type="entry name" value="Flagellin"/>
</dbReference>
<dbReference type="HOGENOM" id="CLU_024437_2_0_0"/>
<dbReference type="PANTHER" id="PTHR42792">
    <property type="entry name" value="FLAGELLIN"/>
    <property type="match status" value="1"/>
</dbReference>
<dbReference type="AlphaFoldDB" id="W0DIF8"/>
<proteinExistence type="predicted"/>
<dbReference type="NCBIfam" id="TIGR02550">
    <property type="entry name" value="flagell_flgL"/>
    <property type="match status" value="1"/>
</dbReference>
<organism evidence="3">
    <name type="scientific">Thermocrinis ruber</name>
    <dbReference type="NCBI Taxonomy" id="75906"/>
    <lineage>
        <taxon>Bacteria</taxon>
        <taxon>Pseudomonadati</taxon>
        <taxon>Aquificota</taxon>
        <taxon>Aquificia</taxon>
        <taxon>Aquificales</taxon>
        <taxon>Aquificaceae</taxon>
        <taxon>Thermocrinis</taxon>
    </lineage>
</organism>
<dbReference type="InterPro" id="IPR001029">
    <property type="entry name" value="Flagellin_N"/>
</dbReference>
<evidence type="ECO:0000313" key="3">
    <source>
        <dbReference type="Proteomes" id="UP000018914"/>
    </source>
</evidence>
<dbReference type="EMBL" id="CP007028">
    <property type="protein sequence ID" value="AHE96793.1"/>
    <property type="molecule type" value="Genomic_DNA"/>
</dbReference>
<name>W0DIF8_9AQUI</name>
<gene>
    <name evidence="2" type="ORF">THERU_03830</name>
</gene>
<feature type="domain" description="Flagellin N-terminal" evidence="1">
    <location>
        <begin position="20"/>
        <end position="128"/>
    </location>
</feature>
<dbReference type="Gene3D" id="1.20.1330.10">
    <property type="entry name" value="f41 fragment of flagellin, N-terminal domain"/>
    <property type="match status" value="1"/>
</dbReference>
<sequence length="389" mass="43228">MKVPDNLLFSLFIEQDARIKKKLSEKTLDISTGRRVRALSDEPTATYNVIELKKEIAQLSQHSQNRLFADTNLTYVDFTLGKVWDTLKGLYATTVRAKNSATLTPDQLSALAEQFDKGLGHLLDMANDKLGQNYLFGGSSLTVKPFDPNTLNYTASSQDFEVWVSENSKVSVFLRGDKVFGSNLYISKVSYASPTTGFTTPGAITLEVGSNTYTISYGGAGEPQNIQELAQYINDNFGDKLHAFVSQNPDGSYSIALASVELSANVQFISITGDLSTGFENPNILQVVKRVKEKLQGGFYPDDFDLFSLSRASELISLRRSEVGSVLSTVKNLQPTQEKLDVVLKKQKSDIEDADLSESIMEYTRYRIAYEALMRMVADQKDLTILKYL</sequence>
<evidence type="ECO:0000313" key="2">
    <source>
        <dbReference type="EMBL" id="AHE96793.1"/>
    </source>
</evidence>
<dbReference type="OrthoDB" id="9768249at2"/>
<dbReference type="PANTHER" id="PTHR42792:SF1">
    <property type="entry name" value="FLAGELLAR HOOK-ASSOCIATED PROTEIN 3"/>
    <property type="match status" value="1"/>
</dbReference>
<dbReference type="KEGG" id="trd:THERU_03830"/>
<dbReference type="SUPFAM" id="SSF64518">
    <property type="entry name" value="Phase 1 flagellin"/>
    <property type="match status" value="1"/>
</dbReference>
<dbReference type="Pfam" id="PF00669">
    <property type="entry name" value="Flagellin_N"/>
    <property type="match status" value="1"/>
</dbReference>
<dbReference type="RefSeq" id="WP_025305943.1">
    <property type="nucleotide sequence ID" value="NZ_CP007028.1"/>
</dbReference>
<dbReference type="GO" id="GO:0009424">
    <property type="term" value="C:bacterial-type flagellum hook"/>
    <property type="evidence" value="ECO:0007669"/>
    <property type="project" value="InterPro"/>
</dbReference>
<dbReference type="GO" id="GO:0071973">
    <property type="term" value="P:bacterial-type flagellum-dependent cell motility"/>
    <property type="evidence" value="ECO:0007669"/>
    <property type="project" value="InterPro"/>
</dbReference>
<dbReference type="STRING" id="75906.THERU_03830"/>
<reference evidence="2 3" key="1">
    <citation type="submission" date="2013-12" db="EMBL/GenBank/DDBJ databases">
        <authorList>
            <consortium name="DOE Joint Genome Institute"/>
            <person name="Eisen J."/>
            <person name="Huntemann M."/>
            <person name="Han J."/>
            <person name="Chen A."/>
            <person name="Kyrpides N."/>
            <person name="Mavromatis K."/>
            <person name="Markowitz V."/>
            <person name="Palaniappan K."/>
            <person name="Ivanova N."/>
            <person name="Schaumberg A."/>
            <person name="Pati A."/>
            <person name="Liolios K."/>
            <person name="Nordberg H.P."/>
            <person name="Cantor M.N."/>
            <person name="Hua S.X."/>
            <person name="Woyke T."/>
        </authorList>
    </citation>
    <scope>NUCLEOTIDE SEQUENCE [LARGE SCALE GENOMIC DNA]</scope>
    <source>
        <strain evidence="2 3">DSM 23557</strain>
    </source>
</reference>
<dbReference type="Proteomes" id="UP000018914">
    <property type="component" value="Chromosome"/>
</dbReference>
<dbReference type="GO" id="GO:0005198">
    <property type="term" value="F:structural molecule activity"/>
    <property type="evidence" value="ECO:0007669"/>
    <property type="project" value="InterPro"/>
</dbReference>